<keyword evidence="2" id="KW-0812">Transmembrane</keyword>
<feature type="signal peptide" evidence="3">
    <location>
        <begin position="1"/>
        <end position="27"/>
    </location>
</feature>
<feature type="region of interest" description="Disordered" evidence="1">
    <location>
        <begin position="164"/>
        <end position="193"/>
    </location>
</feature>
<dbReference type="STRING" id="285568.AQJ66_12140"/>
<sequence length="220" mass="22463">MTAVRRATALLVAAFALVAEATLPAHATGYRYWSFWERSGGHWTYATEGPSTARPGDGAVQGFRFAVSADSADATRPRGTADFATICAGTPAKPGTKRVALVLDFGTPADAPSGERPPARRTVCARVAPDATAAEALAATAKPLRYDTNALLCAIAGYPRKGCGEQVSGGGQTAGDKKPAGGDEKAGQDSGPSLGLPIGAGVIAVLAGAAVWQARRRRDV</sequence>
<gene>
    <name evidence="4" type="ORF">AQJ66_12140</name>
</gene>
<keyword evidence="2" id="KW-0472">Membrane</keyword>
<keyword evidence="5" id="KW-1185">Reference proteome</keyword>
<evidence type="ECO:0000256" key="2">
    <source>
        <dbReference type="SAM" id="Phobius"/>
    </source>
</evidence>
<dbReference type="InterPro" id="IPR047703">
    <property type="entry name" value="SCO2322-like"/>
</dbReference>
<feature type="transmembrane region" description="Helical" evidence="2">
    <location>
        <begin position="194"/>
        <end position="212"/>
    </location>
</feature>
<dbReference type="InterPro" id="IPR047704">
    <property type="entry name" value="GPS-CTERM"/>
</dbReference>
<name>A0A101T5D5_9ACTN</name>
<evidence type="ECO:0008006" key="6">
    <source>
        <dbReference type="Google" id="ProtNLM"/>
    </source>
</evidence>
<organism evidence="4 5">
    <name type="scientific">Streptomyces bungoensis</name>
    <dbReference type="NCBI Taxonomy" id="285568"/>
    <lineage>
        <taxon>Bacteria</taxon>
        <taxon>Bacillati</taxon>
        <taxon>Actinomycetota</taxon>
        <taxon>Actinomycetes</taxon>
        <taxon>Kitasatosporales</taxon>
        <taxon>Streptomycetaceae</taxon>
        <taxon>Streptomyces</taxon>
    </lineage>
</organism>
<proteinExistence type="predicted"/>
<dbReference type="NCBIfam" id="NF040681">
    <property type="entry name" value="GPS-CTERM"/>
    <property type="match status" value="1"/>
</dbReference>
<reference evidence="4 5" key="1">
    <citation type="submission" date="2015-10" db="EMBL/GenBank/DDBJ databases">
        <title>Draft genome sequence of Streptomyces bungoensis DSM 41781, type strain for the species Streptomyces bungoensis.</title>
        <authorList>
            <person name="Ruckert C."/>
            <person name="Winkler A."/>
            <person name="Kalinowski J."/>
            <person name="Kampfer P."/>
            <person name="Glaeser S."/>
        </authorList>
    </citation>
    <scope>NUCLEOTIDE SEQUENCE [LARGE SCALE GENOMIC DNA]</scope>
    <source>
        <strain evidence="4 5">DSM 41781</strain>
    </source>
</reference>
<feature type="compositionally biased region" description="Basic and acidic residues" evidence="1">
    <location>
        <begin position="175"/>
        <end position="187"/>
    </location>
</feature>
<keyword evidence="2" id="KW-1133">Transmembrane helix</keyword>
<dbReference type="EMBL" id="LMWX01000017">
    <property type="protein sequence ID" value="KUN85984.1"/>
    <property type="molecule type" value="Genomic_DNA"/>
</dbReference>
<dbReference type="OrthoDB" id="3530682at2"/>
<evidence type="ECO:0000256" key="1">
    <source>
        <dbReference type="SAM" id="MobiDB-lite"/>
    </source>
</evidence>
<accession>A0A101T5D5</accession>
<dbReference type="Proteomes" id="UP000053024">
    <property type="component" value="Unassembled WGS sequence"/>
</dbReference>
<dbReference type="RefSeq" id="WP_061920055.1">
    <property type="nucleotide sequence ID" value="NZ_JBEYBH010000023.1"/>
</dbReference>
<comment type="caution">
    <text evidence="4">The sequence shown here is derived from an EMBL/GenBank/DDBJ whole genome shotgun (WGS) entry which is preliminary data.</text>
</comment>
<evidence type="ECO:0000313" key="5">
    <source>
        <dbReference type="Proteomes" id="UP000053024"/>
    </source>
</evidence>
<dbReference type="NCBIfam" id="NF040672">
    <property type="entry name" value="SCO2322_fam"/>
    <property type="match status" value="1"/>
</dbReference>
<evidence type="ECO:0000256" key="3">
    <source>
        <dbReference type="SAM" id="SignalP"/>
    </source>
</evidence>
<dbReference type="AlphaFoldDB" id="A0A101T5D5"/>
<evidence type="ECO:0000313" key="4">
    <source>
        <dbReference type="EMBL" id="KUN85984.1"/>
    </source>
</evidence>
<feature type="chain" id="PRO_5007106945" description="Secreted protein" evidence="3">
    <location>
        <begin position="28"/>
        <end position="220"/>
    </location>
</feature>
<protein>
    <recommendedName>
        <fullName evidence="6">Secreted protein</fullName>
    </recommendedName>
</protein>
<keyword evidence="3" id="KW-0732">Signal</keyword>